<evidence type="ECO:0000313" key="1">
    <source>
        <dbReference type="EMBL" id="TNJ67720.1"/>
    </source>
</evidence>
<evidence type="ECO:0000313" key="2">
    <source>
        <dbReference type="Proteomes" id="UP000307943"/>
    </source>
</evidence>
<gene>
    <name evidence="1" type="ORF">FE784_02880</name>
</gene>
<comment type="caution">
    <text evidence="1">The sequence shown here is derived from an EMBL/GenBank/DDBJ whole genome shotgun (WGS) entry which is preliminary data.</text>
</comment>
<keyword evidence="2" id="KW-1185">Reference proteome</keyword>
<dbReference type="Proteomes" id="UP000307943">
    <property type="component" value="Unassembled WGS sequence"/>
</dbReference>
<dbReference type="AlphaFoldDB" id="A0A5C4TGW3"/>
<reference evidence="1 2" key="1">
    <citation type="submission" date="2019-05" db="EMBL/GenBank/DDBJ databases">
        <title>We sequenced the genome of Paenibacillus hemerocallicola KCTC 33185 for further insight into its adaptation and study the phylogeny of Paenibacillus.</title>
        <authorList>
            <person name="Narsing Rao M.P."/>
        </authorList>
    </citation>
    <scope>NUCLEOTIDE SEQUENCE [LARGE SCALE GENOMIC DNA]</scope>
    <source>
        <strain evidence="1 2">KCTC 33185</strain>
    </source>
</reference>
<name>A0A5C4TGW3_9BACL</name>
<organism evidence="1 2">
    <name type="scientific">Paenibacillus hemerocallicola</name>
    <dbReference type="NCBI Taxonomy" id="1172614"/>
    <lineage>
        <taxon>Bacteria</taxon>
        <taxon>Bacillati</taxon>
        <taxon>Bacillota</taxon>
        <taxon>Bacilli</taxon>
        <taxon>Bacillales</taxon>
        <taxon>Paenibacillaceae</taxon>
        <taxon>Paenibacillus</taxon>
    </lineage>
</organism>
<dbReference type="RefSeq" id="WP_139600623.1">
    <property type="nucleotide sequence ID" value="NZ_VDCQ01000003.1"/>
</dbReference>
<dbReference type="OrthoDB" id="1690737at2"/>
<sequence>MNRLLDVEAMLKATQTRTHIVYSFSVSEMCRRLHIDFRYSPKTLDDEALAMDIVRQSVHKYGARSEQSIADGLKKWLPLKNLITVSVDDPSGFRGACHRQHAEQHLFLAADSASPGLMPGPLQVGNWSITLSVHALVTDLCSYRLTVREEKEW</sequence>
<proteinExistence type="predicted"/>
<accession>A0A5C4TGW3</accession>
<dbReference type="EMBL" id="VDCQ01000003">
    <property type="protein sequence ID" value="TNJ67720.1"/>
    <property type="molecule type" value="Genomic_DNA"/>
</dbReference>
<protein>
    <submittedName>
        <fullName evidence="1">Uncharacterized protein</fullName>
    </submittedName>
</protein>